<keyword evidence="1" id="KW-0175">Coiled coil</keyword>
<reference evidence="5 6" key="1">
    <citation type="submission" date="2020-04" db="EMBL/GenBank/DDBJ databases">
        <title>Perkinsus olseni comparative genomics.</title>
        <authorList>
            <person name="Bogema D.R."/>
        </authorList>
    </citation>
    <scope>NUCLEOTIDE SEQUENCE [LARGE SCALE GENOMIC DNA]</scope>
    <source>
        <strain evidence="4">ATCC PRA-205</strain>
        <strain evidence="3 5">ATCC PRA-207</strain>
    </source>
</reference>
<protein>
    <submittedName>
        <fullName evidence="4">Kinesin member</fullName>
    </submittedName>
</protein>
<evidence type="ECO:0000313" key="5">
    <source>
        <dbReference type="Proteomes" id="UP000553632"/>
    </source>
</evidence>
<proteinExistence type="predicted"/>
<organism evidence="4 6">
    <name type="scientific">Perkinsus olseni</name>
    <name type="common">Perkinsus atlanticus</name>
    <dbReference type="NCBI Taxonomy" id="32597"/>
    <lineage>
        <taxon>Eukaryota</taxon>
        <taxon>Sar</taxon>
        <taxon>Alveolata</taxon>
        <taxon>Perkinsozoa</taxon>
        <taxon>Perkinsea</taxon>
        <taxon>Perkinsida</taxon>
        <taxon>Perkinsidae</taxon>
        <taxon>Perkinsus</taxon>
    </lineage>
</organism>
<feature type="coiled-coil region" evidence="1">
    <location>
        <begin position="51"/>
        <end position="85"/>
    </location>
</feature>
<evidence type="ECO:0000256" key="1">
    <source>
        <dbReference type="SAM" id="Coils"/>
    </source>
</evidence>
<dbReference type="Pfam" id="PF23735">
    <property type="entry name" value="KIF9"/>
    <property type="match status" value="1"/>
</dbReference>
<dbReference type="Proteomes" id="UP000574390">
    <property type="component" value="Unassembled WGS sequence"/>
</dbReference>
<evidence type="ECO:0000313" key="4">
    <source>
        <dbReference type="EMBL" id="KAF4704958.1"/>
    </source>
</evidence>
<accession>A0A7J6Q9L9</accession>
<evidence type="ECO:0000313" key="6">
    <source>
        <dbReference type="Proteomes" id="UP000574390"/>
    </source>
</evidence>
<sequence>MVAGSVNSAVDEIERMKIELARLQGSGTERETDDSGNIILDEDEYRLLRDLTEAKKRYRSILEKHRGLEEELLQCQREVAENKRDVLDNFAVWFLKVSEQSD</sequence>
<name>A0A7J6Q9L9_PEROL</name>
<dbReference type="AlphaFoldDB" id="A0A7J6Q9L9"/>
<keyword evidence="5" id="KW-1185">Reference proteome</keyword>
<gene>
    <name evidence="4" type="primary">KIF9_6</name>
    <name evidence="3" type="synonym">KIF9_4</name>
    <name evidence="4" type="ORF">FOZ62_020893</name>
    <name evidence="3" type="ORF">FOZ63_023001</name>
</gene>
<comment type="caution">
    <text evidence="4">The sequence shown here is derived from an EMBL/GenBank/DDBJ whole genome shotgun (WGS) entry which is preliminary data.</text>
</comment>
<dbReference type="InterPro" id="IPR056524">
    <property type="entry name" value="KIF6/9_C"/>
</dbReference>
<feature type="domain" description="Kinesin-like protein KIF6/9 C-terminal" evidence="2">
    <location>
        <begin position="3"/>
        <end position="99"/>
    </location>
</feature>
<evidence type="ECO:0000259" key="2">
    <source>
        <dbReference type="Pfam" id="PF23735"/>
    </source>
</evidence>
<dbReference type="Proteomes" id="UP000553632">
    <property type="component" value="Unassembled WGS sequence"/>
</dbReference>
<dbReference type="EMBL" id="JABANM010031215">
    <property type="protein sequence ID" value="KAF4704958.1"/>
    <property type="molecule type" value="Genomic_DNA"/>
</dbReference>
<dbReference type="EMBL" id="JABANO010040053">
    <property type="protein sequence ID" value="KAF4687667.1"/>
    <property type="molecule type" value="Genomic_DNA"/>
</dbReference>
<evidence type="ECO:0000313" key="3">
    <source>
        <dbReference type="EMBL" id="KAF4687667.1"/>
    </source>
</evidence>